<dbReference type="SUPFAM" id="SSF53383">
    <property type="entry name" value="PLP-dependent transferases"/>
    <property type="match status" value="1"/>
</dbReference>
<dbReference type="GO" id="GO:0008483">
    <property type="term" value="F:transaminase activity"/>
    <property type="evidence" value="ECO:0007669"/>
    <property type="project" value="UniProtKB-KW"/>
</dbReference>
<dbReference type="EMBL" id="JALBWM010000012">
    <property type="protein sequence ID" value="MCO1333644.1"/>
    <property type="molecule type" value="Genomic_DNA"/>
</dbReference>
<dbReference type="Proteomes" id="UP001139028">
    <property type="component" value="Unassembled WGS sequence"/>
</dbReference>
<keyword evidence="3" id="KW-0032">Aminotransferase</keyword>
<evidence type="ECO:0000256" key="1">
    <source>
        <dbReference type="ARBA" id="ARBA00022898"/>
    </source>
</evidence>
<sequence>MTDLIKYIRDSVIGDMQLIDTPFGRRPLIYADYTASGRALTFIEDSIRQQVLPFYANTHSESSFTGAHTSTLREQAREEIRRAVNAGTDHKVIFCGSGATAAINKLIDILNLRLPADLTERHRLLKAIPKRQRPVVFIGPYEHHSNELPWRESIVELITIPLDVNGGIDLRMLEIELKAYADRPLKMGSFSAASNVTGIKTDVAAVTELLKKYDAISFWDYAAAAPYVPINMQGTTVAGGHHGKDAVFISPHKFVGGPGTPGILVVHRRLLQNSVPTAPGGGTVLYVTPKDHRYLEDAERSEEGGTPAIVESIRAGMVFKLQQAVGTENIGRREADYVERALERWSSEKNIEILGNTQSPRLSIVSLRIKWKGRDLHYGFVVALLNDLFGIQARGGCSCAGPYGHTLLGIDMAYSRALEQQILNGHKLLRPGWVRLNFNYFISEAVFEYLLEAVALVAQQGWRLLPFYHFDPTAGVWRYQDKKMEPAFSIPQWDFSKVQSKAIDGQYQALHLKDYLEMGKRELSLSKRQAHFYDLKLSEAAEELRWFASPREAVLAL</sequence>
<dbReference type="InterPro" id="IPR015422">
    <property type="entry name" value="PyrdxlP-dep_Trfase_small"/>
</dbReference>
<evidence type="ECO:0000313" key="3">
    <source>
        <dbReference type="EMBL" id="MCO1333644.1"/>
    </source>
</evidence>
<organism evidence="3 4">
    <name type="scientific">Microbulbifer okhotskensis</name>
    <dbReference type="NCBI Taxonomy" id="2926617"/>
    <lineage>
        <taxon>Bacteria</taxon>
        <taxon>Pseudomonadati</taxon>
        <taxon>Pseudomonadota</taxon>
        <taxon>Gammaproteobacteria</taxon>
        <taxon>Cellvibrionales</taxon>
        <taxon>Microbulbiferaceae</taxon>
        <taxon>Microbulbifer</taxon>
    </lineage>
</organism>
<feature type="domain" description="Aminotransferase class V" evidence="2">
    <location>
        <begin position="29"/>
        <end position="405"/>
    </location>
</feature>
<comment type="caution">
    <text evidence="3">The sequence shown here is derived from an EMBL/GenBank/DDBJ whole genome shotgun (WGS) entry which is preliminary data.</text>
</comment>
<dbReference type="InterPro" id="IPR000192">
    <property type="entry name" value="Aminotrans_V_dom"/>
</dbReference>
<evidence type="ECO:0000313" key="4">
    <source>
        <dbReference type="Proteomes" id="UP001139028"/>
    </source>
</evidence>
<gene>
    <name evidence="3" type="ORF">MO867_04740</name>
</gene>
<name>A0A9X2J4T3_9GAMM</name>
<dbReference type="PANTHER" id="PTHR43686:SF1">
    <property type="entry name" value="AMINOTRAN_5 DOMAIN-CONTAINING PROTEIN"/>
    <property type="match status" value="1"/>
</dbReference>
<dbReference type="InterPro" id="IPR015424">
    <property type="entry name" value="PyrdxlP-dep_Trfase"/>
</dbReference>
<keyword evidence="3" id="KW-0808">Transferase</keyword>
<dbReference type="Gene3D" id="3.90.1150.10">
    <property type="entry name" value="Aspartate Aminotransferase, domain 1"/>
    <property type="match status" value="1"/>
</dbReference>
<dbReference type="PANTHER" id="PTHR43686">
    <property type="entry name" value="SULFURTRANSFERASE-RELATED"/>
    <property type="match status" value="1"/>
</dbReference>
<accession>A0A9X2J4T3</accession>
<reference evidence="3" key="1">
    <citation type="journal article" date="2022" name="Arch. Microbiol.">
        <title>Microbulbifer okhotskensis sp. nov., isolated from a deep bottom sediment of the Okhotsk Sea.</title>
        <authorList>
            <person name="Romanenko L."/>
            <person name="Kurilenko V."/>
            <person name="Otstavnykh N."/>
            <person name="Velansky P."/>
            <person name="Isaeva M."/>
            <person name="Mikhailov V."/>
        </authorList>
    </citation>
    <scope>NUCLEOTIDE SEQUENCE</scope>
    <source>
        <strain evidence="3">OS29</strain>
    </source>
</reference>
<dbReference type="Pfam" id="PF00266">
    <property type="entry name" value="Aminotran_5"/>
    <property type="match status" value="1"/>
</dbReference>
<dbReference type="InterPro" id="IPR015421">
    <property type="entry name" value="PyrdxlP-dep_Trfase_major"/>
</dbReference>
<proteinExistence type="predicted"/>
<dbReference type="AlphaFoldDB" id="A0A9X2J4T3"/>
<keyword evidence="4" id="KW-1185">Reference proteome</keyword>
<protein>
    <submittedName>
        <fullName evidence="3">Aminotransferase class V-fold PLP-dependent enzyme</fullName>
    </submittedName>
</protein>
<dbReference type="RefSeq" id="WP_252465088.1">
    <property type="nucleotide sequence ID" value="NZ_JALBWM010000012.1"/>
</dbReference>
<evidence type="ECO:0000259" key="2">
    <source>
        <dbReference type="Pfam" id="PF00266"/>
    </source>
</evidence>
<dbReference type="Gene3D" id="3.40.640.10">
    <property type="entry name" value="Type I PLP-dependent aspartate aminotransferase-like (Major domain)"/>
    <property type="match status" value="1"/>
</dbReference>
<keyword evidence="1" id="KW-0663">Pyridoxal phosphate</keyword>